<accession>A0A1I4H3D7</accession>
<keyword evidence="1" id="KW-0472">Membrane</keyword>
<protein>
    <submittedName>
        <fullName evidence="2">Uncharacterized protein</fullName>
    </submittedName>
</protein>
<evidence type="ECO:0000313" key="3">
    <source>
        <dbReference type="Proteomes" id="UP000198565"/>
    </source>
</evidence>
<proteinExistence type="predicted"/>
<organism evidence="2 3">
    <name type="scientific">Gracilibacillus orientalis</name>
    <dbReference type="NCBI Taxonomy" id="334253"/>
    <lineage>
        <taxon>Bacteria</taxon>
        <taxon>Bacillati</taxon>
        <taxon>Bacillota</taxon>
        <taxon>Bacilli</taxon>
        <taxon>Bacillales</taxon>
        <taxon>Bacillaceae</taxon>
        <taxon>Gracilibacillus</taxon>
    </lineage>
</organism>
<name>A0A1I4H3D7_9BACI</name>
<sequence>MQAIIATFIIILAILADYFWLDATKKRWGWMRDWSTLSKVFFFSGFITVLTVCKPPLQAS</sequence>
<gene>
    <name evidence="2" type="ORF">SAMN04487943_101161</name>
</gene>
<dbReference type="RefSeq" id="WP_091479707.1">
    <property type="nucleotide sequence ID" value="NZ_FOTR01000001.1"/>
</dbReference>
<keyword evidence="1" id="KW-1133">Transmembrane helix</keyword>
<evidence type="ECO:0000313" key="2">
    <source>
        <dbReference type="EMBL" id="SFL36137.1"/>
    </source>
</evidence>
<feature type="transmembrane region" description="Helical" evidence="1">
    <location>
        <begin position="40"/>
        <end position="57"/>
    </location>
</feature>
<reference evidence="3" key="1">
    <citation type="submission" date="2016-10" db="EMBL/GenBank/DDBJ databases">
        <authorList>
            <person name="Varghese N."/>
            <person name="Submissions S."/>
        </authorList>
    </citation>
    <scope>NUCLEOTIDE SEQUENCE [LARGE SCALE GENOMIC DNA]</scope>
    <source>
        <strain evidence="3">CGMCC 1.4250</strain>
    </source>
</reference>
<dbReference type="EMBL" id="FOTR01000001">
    <property type="protein sequence ID" value="SFL36137.1"/>
    <property type="molecule type" value="Genomic_DNA"/>
</dbReference>
<evidence type="ECO:0000256" key="1">
    <source>
        <dbReference type="SAM" id="Phobius"/>
    </source>
</evidence>
<dbReference type="OrthoDB" id="2941095at2"/>
<dbReference type="Proteomes" id="UP000198565">
    <property type="component" value="Unassembled WGS sequence"/>
</dbReference>
<keyword evidence="3" id="KW-1185">Reference proteome</keyword>
<dbReference type="AlphaFoldDB" id="A0A1I4H3D7"/>
<keyword evidence="1" id="KW-0812">Transmembrane</keyword>